<gene>
    <name evidence="2" type="ORF">g.34359</name>
</gene>
<feature type="region of interest" description="Disordered" evidence="1">
    <location>
        <begin position="406"/>
        <end position="440"/>
    </location>
</feature>
<organism evidence="2">
    <name type="scientific">Clastoptera arizonana</name>
    <name type="common">Arizona spittle bug</name>
    <dbReference type="NCBI Taxonomy" id="38151"/>
    <lineage>
        <taxon>Eukaryota</taxon>
        <taxon>Metazoa</taxon>
        <taxon>Ecdysozoa</taxon>
        <taxon>Arthropoda</taxon>
        <taxon>Hexapoda</taxon>
        <taxon>Insecta</taxon>
        <taxon>Pterygota</taxon>
        <taxon>Neoptera</taxon>
        <taxon>Paraneoptera</taxon>
        <taxon>Hemiptera</taxon>
        <taxon>Auchenorrhyncha</taxon>
        <taxon>Cercopoidea</taxon>
        <taxon>Clastopteridae</taxon>
        <taxon>Clastoptera</taxon>
    </lineage>
</organism>
<evidence type="ECO:0000313" key="2">
    <source>
        <dbReference type="EMBL" id="JAS15578.1"/>
    </source>
</evidence>
<reference evidence="2" key="1">
    <citation type="submission" date="2015-12" db="EMBL/GenBank/DDBJ databases">
        <title>De novo transcriptome assembly of four potential Pierce s Disease insect vectors from Arizona vineyards.</title>
        <authorList>
            <person name="Tassone E.E."/>
        </authorList>
    </citation>
    <scope>NUCLEOTIDE SEQUENCE</scope>
</reference>
<protein>
    <submittedName>
        <fullName evidence="2">Uncharacterized protein</fullName>
    </submittedName>
</protein>
<accession>A0A1B6CQD5</accession>
<feature type="compositionally biased region" description="Acidic residues" evidence="1">
    <location>
        <begin position="56"/>
        <end position="68"/>
    </location>
</feature>
<feature type="compositionally biased region" description="Low complexity" evidence="1">
    <location>
        <begin position="411"/>
        <end position="424"/>
    </location>
</feature>
<feature type="region of interest" description="Disordered" evidence="1">
    <location>
        <begin position="1"/>
        <end position="80"/>
    </location>
</feature>
<dbReference type="EMBL" id="GEDC01021720">
    <property type="protein sequence ID" value="JAS15578.1"/>
    <property type="molecule type" value="Transcribed_RNA"/>
</dbReference>
<name>A0A1B6CQD5_9HEMI</name>
<proteinExistence type="predicted"/>
<sequence>MKSFKREKKSSSVSQNVEQSSKITSTTKSVGKAVKTSKMYVIDSKGNRKLVSQTQEVEEEPTVEESNVEEYKSSKSQQASANLEYVSEIESNSNVRQIGGEYISDGQTFVSDVNKSHSESFHAVDSTSSRSVDVAEYSVSDRSHGEIVHKQSFPITDGKESVKMVGGKLVKIKSNVADTSTQGSQFYITDEQTRRKDFIDNRNDGYIIESVTIPGEYTVEFPEDIRATETSRRNLSSDKDKTITTTFVKSGEGISSVTEYDDIRQGGRHTEERVKLVGGKLVKDIVVVDDGEYLKPQRSVKEQSDYRDRSGSGTTTTVYYIDGKEVSSATAPVGYKTVGEKFTEGDSMNTTTTYHVTSDKNQVESSSYENKTTSNRGKITYYVDGKEVSSFEGNETNIPTEYLSSETVQPSTTKTEIKITSTKSGKPKSTDGPKNILKQTKDIVKMIGGKLIKTKVEDKSEMKQEDNETHSVVREDADESTNKVEYGSSYTRSS</sequence>
<feature type="compositionally biased region" description="Basic and acidic residues" evidence="1">
    <location>
        <begin position="456"/>
        <end position="475"/>
    </location>
</feature>
<feature type="non-terminal residue" evidence="2">
    <location>
        <position position="494"/>
    </location>
</feature>
<feature type="region of interest" description="Disordered" evidence="1">
    <location>
        <begin position="456"/>
        <end position="494"/>
    </location>
</feature>
<dbReference type="AlphaFoldDB" id="A0A1B6CQD5"/>
<evidence type="ECO:0000256" key="1">
    <source>
        <dbReference type="SAM" id="MobiDB-lite"/>
    </source>
</evidence>
<feature type="compositionally biased region" description="Low complexity" evidence="1">
    <location>
        <begin position="11"/>
        <end position="21"/>
    </location>
</feature>